<dbReference type="Pfam" id="PF14393">
    <property type="entry name" value="DUF4422"/>
    <property type="match status" value="1"/>
</dbReference>
<evidence type="ECO:0000313" key="2">
    <source>
        <dbReference type="EMBL" id="MCM2437451.1"/>
    </source>
</evidence>
<gene>
    <name evidence="2" type="ORF">KAK10_05960</name>
</gene>
<organism evidence="2 3">
    <name type="scientific">Periweissella beninensis</name>
    <dbReference type="NCBI Taxonomy" id="504936"/>
    <lineage>
        <taxon>Bacteria</taxon>
        <taxon>Bacillati</taxon>
        <taxon>Bacillota</taxon>
        <taxon>Bacilli</taxon>
        <taxon>Lactobacillales</taxon>
        <taxon>Lactobacillaceae</taxon>
        <taxon>Periweissella</taxon>
    </lineage>
</organism>
<name>A0ABT0VHY8_9LACO</name>
<protein>
    <submittedName>
        <fullName evidence="2">DUF4422 domain-containing protein</fullName>
    </submittedName>
</protein>
<sequence>MKVKVLVATHKAYAMPKDKELYEPIQVGKILHPELNLKCIGDDTGDNISNKNPSYNELTALYWAWKNLTEYEAIGLVHYRRYLSLNRKKSLVTILNQQQIETLFQEADIILPKKRRYYIESNYSHYAHAHHIEPLDLTRDILASKYPTYLATFDIVMNRKSAHMFNMFIMKKNKFDQYAEWLFDILNDVEKQIDTTNWSTYEQRVYGFISERLLDVWLETNHYAYKEVNYVHMEKQNWPKKIGSFLWRKFRKPSKELGAK</sequence>
<comment type="caution">
    <text evidence="2">The sequence shown here is derived from an EMBL/GenBank/DDBJ whole genome shotgun (WGS) entry which is preliminary data.</text>
</comment>
<dbReference type="Proteomes" id="UP001057481">
    <property type="component" value="Unassembled WGS sequence"/>
</dbReference>
<keyword evidence="3" id="KW-1185">Reference proteome</keyword>
<dbReference type="EMBL" id="JAGMVS010000063">
    <property type="protein sequence ID" value="MCM2437451.1"/>
    <property type="molecule type" value="Genomic_DNA"/>
</dbReference>
<feature type="domain" description="DUF4422" evidence="1">
    <location>
        <begin position="4"/>
        <end position="221"/>
    </location>
</feature>
<dbReference type="InterPro" id="IPR025536">
    <property type="entry name" value="DUF4422"/>
</dbReference>
<dbReference type="RefSeq" id="WP_205143413.1">
    <property type="nucleotide sequence ID" value="NZ_JAFBDN010000006.1"/>
</dbReference>
<proteinExistence type="predicted"/>
<reference evidence="2" key="1">
    <citation type="submission" date="2021-04" db="EMBL/GenBank/DDBJ databases">
        <title>Taxonomic assessment of Weissella genus.</title>
        <authorList>
            <person name="Fanelli F."/>
            <person name="Chieffi D."/>
            <person name="Dell'Aquila A."/>
            <person name="Gyu-Sung C."/>
            <person name="Franz C.M.A.P."/>
            <person name="Fusco V."/>
        </authorList>
    </citation>
    <scope>NUCLEOTIDE SEQUENCE</scope>
    <source>
        <strain evidence="2">LMG 25373</strain>
    </source>
</reference>
<accession>A0ABT0VHY8</accession>
<evidence type="ECO:0000313" key="3">
    <source>
        <dbReference type="Proteomes" id="UP001057481"/>
    </source>
</evidence>
<evidence type="ECO:0000259" key="1">
    <source>
        <dbReference type="Pfam" id="PF14393"/>
    </source>
</evidence>